<dbReference type="AlphaFoldDB" id="A0A645D6I4"/>
<evidence type="ECO:0000259" key="1">
    <source>
        <dbReference type="Pfam" id="PF12146"/>
    </source>
</evidence>
<organism evidence="2">
    <name type="scientific">bioreactor metagenome</name>
    <dbReference type="NCBI Taxonomy" id="1076179"/>
    <lineage>
        <taxon>unclassified sequences</taxon>
        <taxon>metagenomes</taxon>
        <taxon>ecological metagenomes</taxon>
    </lineage>
</organism>
<dbReference type="SUPFAM" id="SSF53474">
    <property type="entry name" value="alpha/beta-Hydrolases"/>
    <property type="match status" value="1"/>
</dbReference>
<dbReference type="InterPro" id="IPR022742">
    <property type="entry name" value="Hydrolase_4"/>
</dbReference>
<dbReference type="GO" id="GO:0047372">
    <property type="term" value="F:monoacylglycerol lipase activity"/>
    <property type="evidence" value="ECO:0007669"/>
    <property type="project" value="UniProtKB-EC"/>
</dbReference>
<dbReference type="InterPro" id="IPR051044">
    <property type="entry name" value="MAG_DAG_Lipase"/>
</dbReference>
<sequence length="322" mass="36292">MKITHQIYSKELGNTFISSTGLSHIYYQSWTPENPEDVKGIFQIAHGMAEHSDRYAEFAVTLANMGYAVYVGDHIGHGRSVNSKKDLGYFGEKNGYLAFKNDARQITLNAMKDYPNVPVFFFGHSMGSFIARNYIQTYASDLAGAIICGTSGKNPAAKFAIHLADLVAKIKGGNSPSPFVNNIAFASYNKKFKTNEDKGFSWLSENTENVENYNKDPYCGFCFTARGFQDLFTLLDKVSSDQWYEKLSRELPILLISGKDDPVGNYGKGVTEVYQKLLDTGHQKVSMKLFDGMRHEILNETNREEVYLFIGQWLEKIQAHIK</sequence>
<gene>
    <name evidence="2" type="ORF">SDC9_131873</name>
</gene>
<feature type="domain" description="Serine aminopeptidase S33" evidence="1">
    <location>
        <begin position="37"/>
        <end position="302"/>
    </location>
</feature>
<dbReference type="EC" id="3.1.1.23" evidence="2"/>
<proteinExistence type="predicted"/>
<dbReference type="Pfam" id="PF12146">
    <property type="entry name" value="Hydrolase_4"/>
    <property type="match status" value="1"/>
</dbReference>
<protein>
    <submittedName>
        <fullName evidence="2">Monoacylglycerol lipase</fullName>
        <ecNumber evidence="2">3.1.1.23</ecNumber>
    </submittedName>
</protein>
<evidence type="ECO:0000313" key="2">
    <source>
        <dbReference type="EMBL" id="MPM84797.1"/>
    </source>
</evidence>
<dbReference type="PANTHER" id="PTHR11614">
    <property type="entry name" value="PHOSPHOLIPASE-RELATED"/>
    <property type="match status" value="1"/>
</dbReference>
<keyword evidence="2" id="KW-0378">Hydrolase</keyword>
<accession>A0A645D6I4</accession>
<dbReference type="Gene3D" id="3.40.50.1820">
    <property type="entry name" value="alpha/beta hydrolase"/>
    <property type="match status" value="1"/>
</dbReference>
<name>A0A645D6I4_9ZZZZ</name>
<comment type="caution">
    <text evidence="2">The sequence shown here is derived from an EMBL/GenBank/DDBJ whole genome shotgun (WGS) entry which is preliminary data.</text>
</comment>
<reference evidence="2" key="1">
    <citation type="submission" date="2019-08" db="EMBL/GenBank/DDBJ databases">
        <authorList>
            <person name="Kucharzyk K."/>
            <person name="Murdoch R.W."/>
            <person name="Higgins S."/>
            <person name="Loffler F."/>
        </authorList>
    </citation>
    <scope>NUCLEOTIDE SEQUENCE</scope>
</reference>
<dbReference type="InterPro" id="IPR029058">
    <property type="entry name" value="AB_hydrolase_fold"/>
</dbReference>
<dbReference type="EMBL" id="VSSQ01033267">
    <property type="protein sequence ID" value="MPM84797.1"/>
    <property type="molecule type" value="Genomic_DNA"/>
</dbReference>